<name>A0B9I8_METTP</name>
<dbReference type="InterPro" id="IPR050902">
    <property type="entry name" value="ABC_Transporter_SBP"/>
</dbReference>
<dbReference type="KEGG" id="mtp:Mthe_1593"/>
<reference evidence="3 4" key="1">
    <citation type="submission" date="2006-10" db="EMBL/GenBank/DDBJ databases">
        <title>Complete sequence of Methanosaeta thermophila PT.</title>
        <authorList>
            <consortium name="US DOE Joint Genome Institute"/>
            <person name="Copeland A."/>
            <person name="Lucas S."/>
            <person name="Lapidus A."/>
            <person name="Barry K."/>
            <person name="Detter J.C."/>
            <person name="Glavina del Rio T."/>
            <person name="Hammon N."/>
            <person name="Israni S."/>
            <person name="Pitluck S."/>
            <person name="Chain P."/>
            <person name="Malfatti S."/>
            <person name="Shin M."/>
            <person name="Vergez L."/>
            <person name="Schmutz J."/>
            <person name="Larimer F."/>
            <person name="Land M."/>
            <person name="Hauser L."/>
            <person name="Kyrpides N."/>
            <person name="Kim E."/>
            <person name="Smith K.S."/>
            <person name="Ingram-Smith C."/>
            <person name="Richardson P."/>
        </authorList>
    </citation>
    <scope>NUCLEOTIDE SEQUENCE [LARGE SCALE GENOMIC DNA]</scope>
    <source>
        <strain evidence="4">DSM 6194 / JCM 14653 / NBRC 101360 / PT</strain>
    </source>
</reference>
<organism evidence="3 4">
    <name type="scientific">Methanothrix thermoacetophila (strain DSM 6194 / JCM 14653 / NBRC 101360 / PT)</name>
    <name type="common">Methanosaeta thermophila</name>
    <dbReference type="NCBI Taxonomy" id="349307"/>
    <lineage>
        <taxon>Archaea</taxon>
        <taxon>Methanobacteriati</taxon>
        <taxon>Methanobacteriota</taxon>
        <taxon>Stenosarchaea group</taxon>
        <taxon>Methanomicrobia</taxon>
        <taxon>Methanotrichales</taxon>
        <taxon>Methanotrichaceae</taxon>
        <taxon>Methanothrix</taxon>
    </lineage>
</organism>
<evidence type="ECO:0000256" key="1">
    <source>
        <dbReference type="SAM" id="Phobius"/>
    </source>
</evidence>
<feature type="transmembrane region" description="Helical" evidence="1">
    <location>
        <begin position="20"/>
        <end position="41"/>
    </location>
</feature>
<keyword evidence="1" id="KW-0812">Transmembrane</keyword>
<feature type="domain" description="Fe/B12 periplasmic-binding" evidence="2">
    <location>
        <begin position="59"/>
        <end position="346"/>
    </location>
</feature>
<gene>
    <name evidence="3" type="ordered locus">Mthe_1593</name>
</gene>
<protein>
    <submittedName>
        <fullName evidence="3">Periplasmic binding protein</fullName>
    </submittedName>
</protein>
<sequence length="372" mass="41450">MYIQNQHKPYIQEDSSTIKLTVYILLVTLITVSYVCAEYPMTITDSAGREVTIQMPVERIIVLNSDAAEAVTVLGAADKIVGISDSVKNKAYYFPALKNKQSIGKWNEPDCEMIGEIARSGDEIVPNIIVISYTYPDRPYGALQVAEKLEAFKNITVVGLDFYKPENMTREVELLGKILEKEEAATRYVEWYETRKESVNRPVAEKSAPRVYVESGSKGGELSTYGAGSGTSQLLSIAKGDNIAKDLKGAYPKVGWEWVVSQNPDVIIKILSSAPEQGWDKPPSSDSTRLENTLNEILGRAGAASINAVKNDRVYIVNWEILFGLDDVVGLTYLAKILHPDVNLDPESVYREYLQFLGVDYPEDRIFVYPEV</sequence>
<dbReference type="Proteomes" id="UP000000674">
    <property type="component" value="Chromosome"/>
</dbReference>
<keyword evidence="4" id="KW-1185">Reference proteome</keyword>
<proteinExistence type="predicted"/>
<accession>A0B9I8</accession>
<dbReference type="AlphaFoldDB" id="A0B9I8"/>
<dbReference type="HOGENOM" id="CLU_038034_2_0_2"/>
<evidence type="ECO:0000259" key="2">
    <source>
        <dbReference type="PROSITE" id="PS50983"/>
    </source>
</evidence>
<dbReference type="InterPro" id="IPR002491">
    <property type="entry name" value="ABC_transptr_periplasmic_BD"/>
</dbReference>
<keyword evidence="1" id="KW-0472">Membrane</keyword>
<dbReference type="PANTHER" id="PTHR30535">
    <property type="entry name" value="VITAMIN B12-BINDING PROTEIN"/>
    <property type="match status" value="1"/>
</dbReference>
<keyword evidence="1" id="KW-1133">Transmembrane helix</keyword>
<dbReference type="Gene3D" id="3.40.50.1980">
    <property type="entry name" value="Nitrogenase molybdenum iron protein domain"/>
    <property type="match status" value="2"/>
</dbReference>
<dbReference type="PROSITE" id="PS50983">
    <property type="entry name" value="FE_B12_PBP"/>
    <property type="match status" value="1"/>
</dbReference>
<evidence type="ECO:0000313" key="3">
    <source>
        <dbReference type="EMBL" id="ABK15362.1"/>
    </source>
</evidence>
<dbReference type="Pfam" id="PF01497">
    <property type="entry name" value="Peripla_BP_2"/>
    <property type="match status" value="1"/>
</dbReference>
<dbReference type="PANTHER" id="PTHR30535:SF34">
    <property type="entry name" value="MOLYBDATE-BINDING PROTEIN MOLA"/>
    <property type="match status" value="1"/>
</dbReference>
<evidence type="ECO:0000313" key="4">
    <source>
        <dbReference type="Proteomes" id="UP000000674"/>
    </source>
</evidence>
<dbReference type="STRING" id="349307.Mthe_1593"/>
<dbReference type="SUPFAM" id="SSF53807">
    <property type="entry name" value="Helical backbone' metal receptor"/>
    <property type="match status" value="1"/>
</dbReference>
<dbReference type="EMBL" id="CP000477">
    <property type="protein sequence ID" value="ABK15362.1"/>
    <property type="molecule type" value="Genomic_DNA"/>
</dbReference>